<evidence type="ECO:0000256" key="3">
    <source>
        <dbReference type="SAM" id="Coils"/>
    </source>
</evidence>
<evidence type="ECO:0000259" key="4">
    <source>
        <dbReference type="PROSITE" id="PS50887"/>
    </source>
</evidence>
<dbReference type="GO" id="GO:0052621">
    <property type="term" value="F:diguanylate cyclase activity"/>
    <property type="evidence" value="ECO:0007669"/>
    <property type="project" value="UniProtKB-EC"/>
</dbReference>
<dbReference type="SMART" id="SM00267">
    <property type="entry name" value="GGDEF"/>
    <property type="match status" value="1"/>
</dbReference>
<dbReference type="NCBIfam" id="TIGR00254">
    <property type="entry name" value="GGDEF"/>
    <property type="match status" value="1"/>
</dbReference>
<dbReference type="OrthoDB" id="9793210at2"/>
<dbReference type="RefSeq" id="WP_121220287.1">
    <property type="nucleotide sequence ID" value="NZ_RBIG01000002.1"/>
</dbReference>
<proteinExistence type="predicted"/>
<dbReference type="EMBL" id="RBIG01000002">
    <property type="protein sequence ID" value="RKQ70489.1"/>
    <property type="molecule type" value="Genomic_DNA"/>
</dbReference>
<dbReference type="Pfam" id="PF00990">
    <property type="entry name" value="GGDEF"/>
    <property type="match status" value="1"/>
</dbReference>
<dbReference type="Proteomes" id="UP000277424">
    <property type="component" value="Unassembled WGS sequence"/>
</dbReference>
<name>A0A420WHT3_9PROT</name>
<comment type="catalytic activity">
    <reaction evidence="2">
        <text>2 GTP = 3',3'-c-di-GMP + 2 diphosphate</text>
        <dbReference type="Rhea" id="RHEA:24898"/>
        <dbReference type="ChEBI" id="CHEBI:33019"/>
        <dbReference type="ChEBI" id="CHEBI:37565"/>
        <dbReference type="ChEBI" id="CHEBI:58805"/>
        <dbReference type="EC" id="2.7.7.65"/>
    </reaction>
</comment>
<dbReference type="FunFam" id="3.30.70.270:FF:000001">
    <property type="entry name" value="Diguanylate cyclase domain protein"/>
    <property type="match status" value="1"/>
</dbReference>
<dbReference type="InterPro" id="IPR000160">
    <property type="entry name" value="GGDEF_dom"/>
</dbReference>
<organism evidence="5 6">
    <name type="scientific">Oceanibaculum indicum</name>
    <dbReference type="NCBI Taxonomy" id="526216"/>
    <lineage>
        <taxon>Bacteria</taxon>
        <taxon>Pseudomonadati</taxon>
        <taxon>Pseudomonadota</taxon>
        <taxon>Alphaproteobacteria</taxon>
        <taxon>Rhodospirillales</taxon>
        <taxon>Oceanibaculaceae</taxon>
        <taxon>Oceanibaculum</taxon>
    </lineage>
</organism>
<dbReference type="InterPro" id="IPR050469">
    <property type="entry name" value="Diguanylate_Cyclase"/>
</dbReference>
<dbReference type="PROSITE" id="PS50887">
    <property type="entry name" value="GGDEF"/>
    <property type="match status" value="1"/>
</dbReference>
<feature type="domain" description="GGDEF" evidence="4">
    <location>
        <begin position="120"/>
        <end position="248"/>
    </location>
</feature>
<dbReference type="InterPro" id="IPR043128">
    <property type="entry name" value="Rev_trsase/Diguanyl_cyclase"/>
</dbReference>
<dbReference type="GO" id="GO:0043709">
    <property type="term" value="P:cell adhesion involved in single-species biofilm formation"/>
    <property type="evidence" value="ECO:0007669"/>
    <property type="project" value="TreeGrafter"/>
</dbReference>
<dbReference type="PANTHER" id="PTHR45138:SF9">
    <property type="entry name" value="DIGUANYLATE CYCLASE DGCM-RELATED"/>
    <property type="match status" value="1"/>
</dbReference>
<evidence type="ECO:0000256" key="2">
    <source>
        <dbReference type="ARBA" id="ARBA00034247"/>
    </source>
</evidence>
<dbReference type="EC" id="2.7.7.65" evidence="1"/>
<evidence type="ECO:0000313" key="6">
    <source>
        <dbReference type="Proteomes" id="UP000277424"/>
    </source>
</evidence>
<dbReference type="SUPFAM" id="SSF55073">
    <property type="entry name" value="Nucleotide cyclase"/>
    <property type="match status" value="1"/>
</dbReference>
<dbReference type="PANTHER" id="PTHR45138">
    <property type="entry name" value="REGULATORY COMPONENTS OF SENSORY TRANSDUCTION SYSTEM"/>
    <property type="match status" value="1"/>
</dbReference>
<gene>
    <name evidence="5" type="ORF">BCL74_2437</name>
</gene>
<keyword evidence="3" id="KW-0175">Coiled coil</keyword>
<dbReference type="CDD" id="cd01949">
    <property type="entry name" value="GGDEF"/>
    <property type="match status" value="1"/>
</dbReference>
<sequence length="248" mass="27200">MSLHATVTILPPAQNSQPIPLPAAWGEEQPRLDYHIERWLSETARLMGATPLPTDESKRSDVLRLALALAEAEQIIKKQQAEIERLEALSLNDDLTGLFNWRGFNRQVSAGLAEAQRTGIGGVLIYADIDDFKKINDTYGHAAGNAVLCEVARLLSHKVRQHDSVGRLGGDEFAALLTRTSATQGFRRVRDIAQALEQVSIVHDGIAISVTASVGAVAFSPDDSPEALLERADRRMYDRKRGRSRIAA</sequence>
<protein>
    <recommendedName>
        <fullName evidence="1">diguanylate cyclase</fullName>
        <ecNumber evidence="1">2.7.7.65</ecNumber>
    </recommendedName>
</protein>
<evidence type="ECO:0000313" key="5">
    <source>
        <dbReference type="EMBL" id="RKQ70489.1"/>
    </source>
</evidence>
<dbReference type="GO" id="GO:1902201">
    <property type="term" value="P:negative regulation of bacterial-type flagellum-dependent cell motility"/>
    <property type="evidence" value="ECO:0007669"/>
    <property type="project" value="TreeGrafter"/>
</dbReference>
<comment type="caution">
    <text evidence="5">The sequence shown here is derived from an EMBL/GenBank/DDBJ whole genome shotgun (WGS) entry which is preliminary data.</text>
</comment>
<evidence type="ECO:0000256" key="1">
    <source>
        <dbReference type="ARBA" id="ARBA00012528"/>
    </source>
</evidence>
<dbReference type="AlphaFoldDB" id="A0A420WHT3"/>
<dbReference type="GO" id="GO:0005886">
    <property type="term" value="C:plasma membrane"/>
    <property type="evidence" value="ECO:0007669"/>
    <property type="project" value="TreeGrafter"/>
</dbReference>
<dbReference type="InterPro" id="IPR029787">
    <property type="entry name" value="Nucleotide_cyclase"/>
</dbReference>
<reference evidence="5 6" key="1">
    <citation type="submission" date="2018-10" db="EMBL/GenBank/DDBJ databases">
        <title>Comparative analysis of microorganisms from saline springs in Andes Mountain Range, Colombia.</title>
        <authorList>
            <person name="Rubin E."/>
        </authorList>
    </citation>
    <scope>NUCLEOTIDE SEQUENCE [LARGE SCALE GENOMIC DNA]</scope>
    <source>
        <strain evidence="5 6">USBA 36</strain>
    </source>
</reference>
<feature type="coiled-coil region" evidence="3">
    <location>
        <begin position="62"/>
        <end position="89"/>
    </location>
</feature>
<dbReference type="Gene3D" id="3.30.70.270">
    <property type="match status" value="1"/>
</dbReference>
<accession>A0A420WHT3</accession>